<name>A0A853F3N9_9GAMM</name>
<evidence type="ECO:0000313" key="2">
    <source>
        <dbReference type="EMBL" id="NYT27199.1"/>
    </source>
</evidence>
<feature type="transmembrane region" description="Helical" evidence="1">
    <location>
        <begin position="77"/>
        <end position="97"/>
    </location>
</feature>
<feature type="transmembrane region" description="Helical" evidence="1">
    <location>
        <begin position="6"/>
        <end position="27"/>
    </location>
</feature>
<evidence type="ECO:0000256" key="1">
    <source>
        <dbReference type="SAM" id="Phobius"/>
    </source>
</evidence>
<dbReference type="AlphaFoldDB" id="A0A853F3N9"/>
<keyword evidence="1" id="KW-0472">Membrane</keyword>
<keyword evidence="1" id="KW-1133">Transmembrane helix</keyword>
<organism evidence="2 3">
    <name type="scientific">Candidatus Thiodubiliella endoseptemdiera</name>
    <dbReference type="NCBI Taxonomy" id="2738886"/>
    <lineage>
        <taxon>Bacteria</taxon>
        <taxon>Pseudomonadati</taxon>
        <taxon>Pseudomonadota</taxon>
        <taxon>Gammaproteobacteria</taxon>
        <taxon>Candidatus Pseudothioglobaceae</taxon>
        <taxon>Candidatus Thiodubiliella</taxon>
    </lineage>
</organism>
<evidence type="ECO:0000313" key="3">
    <source>
        <dbReference type="Proteomes" id="UP000568751"/>
    </source>
</evidence>
<sequence>MEYILPNVAIFFLLVSILYGAYYQLFFKKIIYYTLHKPESKILFWLKFFLPDEYMLSHGTSFNVHYSRNKRLFSKGWLILSFLSFLGFLFGTPALLLENAQRVQELAIQSIKKQNLQYVSARLIVEKKNTKNHIFLL</sequence>
<dbReference type="RefSeq" id="WP_369178281.1">
    <property type="nucleotide sequence ID" value="NZ_OZ156463.1"/>
</dbReference>
<keyword evidence="1" id="KW-0812">Transmembrane</keyword>
<accession>A0A853F3N9</accession>
<comment type="caution">
    <text evidence="2">The sequence shown here is derived from an EMBL/GenBank/DDBJ whole genome shotgun (WGS) entry which is preliminary data.</text>
</comment>
<dbReference type="EMBL" id="JACCHT010000001">
    <property type="protein sequence ID" value="NYT27199.1"/>
    <property type="molecule type" value="Genomic_DNA"/>
</dbReference>
<reference evidence="2 3" key="1">
    <citation type="submission" date="2020-05" db="EMBL/GenBank/DDBJ databases">
        <title>Horizontal transmission and recombination maintain forever young bacterial symbiont genomes.</title>
        <authorList>
            <person name="Russell S.L."/>
            <person name="Pepper-Tunick E."/>
            <person name="Svedberg J."/>
            <person name="Byrne A."/>
            <person name="Ruelas Castillo J."/>
            <person name="Vollmers C."/>
            <person name="Beinart R.A."/>
            <person name="Corbett-Detig R."/>
        </authorList>
    </citation>
    <scope>NUCLEOTIDE SEQUENCE [LARGE SCALE GENOMIC DNA]</scope>
    <source>
        <strain evidence="2">455</strain>
    </source>
</reference>
<protein>
    <submittedName>
        <fullName evidence="2">Uncharacterized protein</fullName>
    </submittedName>
</protein>
<gene>
    <name evidence="2" type="ORF">H0A76_04445</name>
</gene>
<dbReference type="Proteomes" id="UP000568751">
    <property type="component" value="Unassembled WGS sequence"/>
</dbReference>
<proteinExistence type="predicted"/>